<dbReference type="SMART" id="SM00244">
    <property type="entry name" value="PHB"/>
    <property type="match status" value="1"/>
</dbReference>
<proteinExistence type="inferred from homology"/>
<feature type="region of interest" description="Disordered" evidence="2">
    <location>
        <begin position="283"/>
        <end position="313"/>
    </location>
</feature>
<comment type="similarity">
    <text evidence="1">Belongs to the band 7/mec-2 family.</text>
</comment>
<dbReference type="EMBL" id="CP003600">
    <property type="protein sequence ID" value="AFY93645.1"/>
    <property type="molecule type" value="Genomic_DNA"/>
</dbReference>
<dbReference type="FunFam" id="3.30.479.30:FF:000004">
    <property type="entry name" value="Putative membrane protease family, stomatin"/>
    <property type="match status" value="1"/>
</dbReference>
<dbReference type="HOGENOM" id="CLU_024949_3_2_3"/>
<evidence type="ECO:0000256" key="2">
    <source>
        <dbReference type="SAM" id="MobiDB-lite"/>
    </source>
</evidence>
<dbReference type="PANTHER" id="PTHR10264">
    <property type="entry name" value="BAND 7 PROTEIN-RELATED"/>
    <property type="match status" value="1"/>
</dbReference>
<sequence length="313" mass="34344">MGEVGIIIAAAIAAAIVKSGIRVDREYERGVIFHLGRFQQIKGPGLYFIVPILDQKVQVDIRTKTVDIAPQEAVTADSVTIKINAVLYYRIIDPMKAISKVENYQMAVYQASMTTLRNIVGQHNLDDMLQSRDKINAKVQEIVDEITEPWGVAIERVELKDVEIPISMQRAMAKEAEAAREKRARLIKAEAEQEASLLLSEAAQQMMQNPAALELRRLQMLTEIGAENNTTTLVMIPSDLISLAKEWSIAAHNNNLAVSANPSPPAPQIATTAALVEPQLTAGTNPDRQLNLPAPAHFPAQTANSLGEKLDQI</sequence>
<evidence type="ECO:0000313" key="5">
    <source>
        <dbReference type="Proteomes" id="UP000010366"/>
    </source>
</evidence>
<dbReference type="KEGG" id="cmp:Cha6605_2598"/>
<dbReference type="RefSeq" id="WP_015159791.1">
    <property type="nucleotide sequence ID" value="NC_019697.1"/>
</dbReference>
<dbReference type="InterPro" id="IPR043202">
    <property type="entry name" value="Band-7_stomatin-like"/>
</dbReference>
<dbReference type="SUPFAM" id="SSF117892">
    <property type="entry name" value="Band 7/SPFH domain"/>
    <property type="match status" value="1"/>
</dbReference>
<keyword evidence="5" id="KW-1185">Reference proteome</keyword>
<dbReference type="InterPro" id="IPR036013">
    <property type="entry name" value="Band_7/SPFH_dom_sf"/>
</dbReference>
<dbReference type="GO" id="GO:0006508">
    <property type="term" value="P:proteolysis"/>
    <property type="evidence" value="ECO:0007669"/>
    <property type="project" value="UniProtKB-KW"/>
</dbReference>
<dbReference type="GO" id="GO:0098552">
    <property type="term" value="C:side of membrane"/>
    <property type="evidence" value="ECO:0007669"/>
    <property type="project" value="UniProtKB-ARBA"/>
</dbReference>
<reference evidence="4 5" key="1">
    <citation type="submission" date="2012-05" db="EMBL/GenBank/DDBJ databases">
        <title>Finished chromosome of genome of Chamaesiphon sp. PCC 6605.</title>
        <authorList>
            <consortium name="US DOE Joint Genome Institute"/>
            <person name="Gugger M."/>
            <person name="Coursin T."/>
            <person name="Rippka R."/>
            <person name="Tandeau De Marsac N."/>
            <person name="Huntemann M."/>
            <person name="Wei C.-L."/>
            <person name="Han J."/>
            <person name="Detter J.C."/>
            <person name="Han C."/>
            <person name="Tapia R."/>
            <person name="Chen A."/>
            <person name="Kyrpides N."/>
            <person name="Mavromatis K."/>
            <person name="Markowitz V."/>
            <person name="Szeto E."/>
            <person name="Ivanova N."/>
            <person name="Pagani I."/>
            <person name="Pati A."/>
            <person name="Goodwin L."/>
            <person name="Nordberg H.P."/>
            <person name="Cantor M.N."/>
            <person name="Hua S.X."/>
            <person name="Woyke T."/>
            <person name="Kerfeld C.A."/>
        </authorList>
    </citation>
    <scope>NUCLEOTIDE SEQUENCE [LARGE SCALE GENOMIC DNA]</scope>
    <source>
        <strain evidence="5">ATCC 27169 / PCC 6605</strain>
    </source>
</reference>
<dbReference type="Pfam" id="PF01145">
    <property type="entry name" value="Band_7"/>
    <property type="match status" value="1"/>
</dbReference>
<evidence type="ECO:0000259" key="3">
    <source>
        <dbReference type="SMART" id="SM00244"/>
    </source>
</evidence>
<accession>K9UFP7</accession>
<dbReference type="PATRIC" id="fig|1173020.3.peg.2964"/>
<gene>
    <name evidence="4" type="ORF">Cha6605_2598</name>
</gene>
<keyword evidence="4" id="KW-0378">Hydrolase</keyword>
<evidence type="ECO:0000313" key="4">
    <source>
        <dbReference type="EMBL" id="AFY93645.1"/>
    </source>
</evidence>
<dbReference type="Gene3D" id="6.10.250.2090">
    <property type="match status" value="1"/>
</dbReference>
<dbReference type="CDD" id="cd08826">
    <property type="entry name" value="SPFH_eoslipins_u1"/>
    <property type="match status" value="1"/>
</dbReference>
<feature type="domain" description="Band 7" evidence="3">
    <location>
        <begin position="19"/>
        <end position="176"/>
    </location>
</feature>
<dbReference type="PANTHER" id="PTHR10264:SF19">
    <property type="entry name" value="AT06885P-RELATED"/>
    <property type="match status" value="1"/>
</dbReference>
<dbReference type="STRING" id="1173020.Cha6605_2598"/>
<dbReference type="Proteomes" id="UP000010366">
    <property type="component" value="Chromosome"/>
</dbReference>
<dbReference type="Gene3D" id="3.30.479.30">
    <property type="entry name" value="Band 7 domain"/>
    <property type="match status" value="1"/>
</dbReference>
<dbReference type="InterPro" id="IPR001972">
    <property type="entry name" value="Stomatin_HflK_fam"/>
</dbReference>
<keyword evidence="4" id="KW-0645">Protease</keyword>
<dbReference type="InterPro" id="IPR001107">
    <property type="entry name" value="Band_7"/>
</dbReference>
<dbReference type="eggNOG" id="COG0330">
    <property type="taxonomic scope" value="Bacteria"/>
</dbReference>
<organism evidence="4 5">
    <name type="scientific">Chamaesiphon minutus (strain ATCC 27169 / PCC 6605)</name>
    <dbReference type="NCBI Taxonomy" id="1173020"/>
    <lineage>
        <taxon>Bacteria</taxon>
        <taxon>Bacillati</taxon>
        <taxon>Cyanobacteriota</taxon>
        <taxon>Cyanophyceae</taxon>
        <taxon>Gomontiellales</taxon>
        <taxon>Chamaesiphonaceae</taxon>
        <taxon>Chamaesiphon</taxon>
    </lineage>
</organism>
<name>K9UFP7_CHAP6</name>
<dbReference type="GO" id="GO:0005886">
    <property type="term" value="C:plasma membrane"/>
    <property type="evidence" value="ECO:0007669"/>
    <property type="project" value="InterPro"/>
</dbReference>
<dbReference type="PRINTS" id="PR00721">
    <property type="entry name" value="STOMATIN"/>
</dbReference>
<evidence type="ECO:0000256" key="1">
    <source>
        <dbReference type="ARBA" id="ARBA00008164"/>
    </source>
</evidence>
<dbReference type="AlphaFoldDB" id="K9UFP7"/>
<dbReference type="GO" id="GO:0008233">
    <property type="term" value="F:peptidase activity"/>
    <property type="evidence" value="ECO:0007669"/>
    <property type="project" value="UniProtKB-KW"/>
</dbReference>
<protein>
    <submittedName>
        <fullName evidence="4">Membrane protease subunit, stomatin/prohibitin</fullName>
    </submittedName>
</protein>
<dbReference type="OrthoDB" id="9809197at2"/>